<evidence type="ECO:0000256" key="2">
    <source>
        <dbReference type="ARBA" id="ARBA00022723"/>
    </source>
</evidence>
<dbReference type="InterPro" id="IPR011234">
    <property type="entry name" value="Fumarylacetoacetase-like_C"/>
</dbReference>
<organism evidence="4 5">
    <name type="scientific">Pseudonocardia xishanensis</name>
    <dbReference type="NCBI Taxonomy" id="630995"/>
    <lineage>
        <taxon>Bacteria</taxon>
        <taxon>Bacillati</taxon>
        <taxon>Actinomycetota</taxon>
        <taxon>Actinomycetes</taxon>
        <taxon>Pseudonocardiales</taxon>
        <taxon>Pseudonocardiaceae</taxon>
        <taxon>Pseudonocardia</taxon>
    </lineage>
</organism>
<dbReference type="SUPFAM" id="SSF56529">
    <property type="entry name" value="FAH"/>
    <property type="match status" value="1"/>
</dbReference>
<dbReference type="Pfam" id="PF01557">
    <property type="entry name" value="FAA_hydrolase"/>
    <property type="match status" value="1"/>
</dbReference>
<keyword evidence="2" id="KW-0479">Metal-binding</keyword>
<keyword evidence="5" id="KW-1185">Reference proteome</keyword>
<dbReference type="PANTHER" id="PTHR42796">
    <property type="entry name" value="FUMARYLACETOACETATE HYDROLASE DOMAIN-CONTAINING PROTEIN 2A-RELATED"/>
    <property type="match status" value="1"/>
</dbReference>
<dbReference type="EMBL" id="BAABGT010000078">
    <property type="protein sequence ID" value="GAA4553950.1"/>
    <property type="molecule type" value="Genomic_DNA"/>
</dbReference>
<reference evidence="5" key="1">
    <citation type="journal article" date="2019" name="Int. J. Syst. Evol. Microbiol.">
        <title>The Global Catalogue of Microorganisms (GCM) 10K type strain sequencing project: providing services to taxonomists for standard genome sequencing and annotation.</title>
        <authorList>
            <consortium name="The Broad Institute Genomics Platform"/>
            <consortium name="The Broad Institute Genome Sequencing Center for Infectious Disease"/>
            <person name="Wu L."/>
            <person name="Ma J."/>
        </authorList>
    </citation>
    <scope>NUCLEOTIDE SEQUENCE [LARGE SCALE GENOMIC DNA]</scope>
    <source>
        <strain evidence="5">JCM 17906</strain>
    </source>
</reference>
<dbReference type="PANTHER" id="PTHR42796:SF4">
    <property type="entry name" value="FUMARYLACETOACETATE HYDROLASE DOMAIN-CONTAINING PROTEIN 2A"/>
    <property type="match status" value="1"/>
</dbReference>
<comment type="similarity">
    <text evidence="1">Belongs to the FAH family.</text>
</comment>
<name>A0ABP8RYN4_9PSEU</name>
<protein>
    <recommendedName>
        <fullName evidence="3">Fumarylacetoacetase-like C-terminal domain-containing protein</fullName>
    </recommendedName>
</protein>
<dbReference type="InterPro" id="IPR036663">
    <property type="entry name" value="Fumarylacetoacetase_C_sf"/>
</dbReference>
<evidence type="ECO:0000259" key="3">
    <source>
        <dbReference type="Pfam" id="PF01557"/>
    </source>
</evidence>
<proteinExistence type="inferred from homology"/>
<evidence type="ECO:0000256" key="1">
    <source>
        <dbReference type="ARBA" id="ARBA00010211"/>
    </source>
</evidence>
<feature type="domain" description="Fumarylacetoacetase-like C-terminal" evidence="3">
    <location>
        <begin position="68"/>
        <end position="271"/>
    </location>
</feature>
<accession>A0ABP8RYN4</accession>
<sequence>MRVATIRTDDGLRAVRVDGDHLVVLPYADVRQLVASGDDWAQRAAGEDGSRLDLADADFAPVTPMPEKVICVGLNYGSHAAEANLSLPEHPVLFAKYGRSLIGANDDLAIPAASRQVDWEVELGVVIGRPARNVSEADAEAYVAGYTIVNDVSMRDWQLRTSQFLSGKTFEASTPVGPFLVTPDEVDHARSLHMELSVDGEVRQASSTAELHFSVPQIISYISTIITLMPGDLIATGTPAGVGHCADPPSYLTPGRTVSCTIEGLGAQTNRCVAAAHDALQAV</sequence>
<comment type="caution">
    <text evidence="4">The sequence shown here is derived from an EMBL/GenBank/DDBJ whole genome shotgun (WGS) entry which is preliminary data.</text>
</comment>
<dbReference type="Gene3D" id="3.90.850.10">
    <property type="entry name" value="Fumarylacetoacetase-like, C-terminal domain"/>
    <property type="match status" value="1"/>
</dbReference>
<dbReference type="InterPro" id="IPR051121">
    <property type="entry name" value="FAH"/>
</dbReference>
<dbReference type="Proteomes" id="UP001501598">
    <property type="component" value="Unassembled WGS sequence"/>
</dbReference>
<evidence type="ECO:0000313" key="4">
    <source>
        <dbReference type="EMBL" id="GAA4553950.1"/>
    </source>
</evidence>
<gene>
    <name evidence="4" type="ORF">GCM10023175_50990</name>
</gene>
<evidence type="ECO:0000313" key="5">
    <source>
        <dbReference type="Proteomes" id="UP001501598"/>
    </source>
</evidence>